<accession>A0ABC9NDW3</accession>
<sequence length="36" mass="4067">MGWIRIESTSRVVIGDIIRHESGQTSVYGNSLQDNF</sequence>
<gene>
    <name evidence="2" type="ORF">BACUNI_01784</name>
    <name evidence="1" type="ORF">BACUNI_03208</name>
</gene>
<dbReference type="AlphaFoldDB" id="A0ABC9NDW3"/>
<dbReference type="Proteomes" id="UP000004110">
    <property type="component" value="Unassembled WGS sequence"/>
</dbReference>
<protein>
    <submittedName>
        <fullName evidence="2">Uncharacterized protein</fullName>
    </submittedName>
</protein>
<evidence type="ECO:0000313" key="3">
    <source>
        <dbReference type="Proteomes" id="UP000004110"/>
    </source>
</evidence>
<organism evidence="2 3">
    <name type="scientific">Bacteroides uniformis (strain ATCC 8492 / DSM 6597 / CCUG 4942 / CIP 103695 / JCM 5828 / KCTC 5204 / NCTC 13054 / VPI 0061)</name>
    <dbReference type="NCBI Taxonomy" id="411479"/>
    <lineage>
        <taxon>Bacteria</taxon>
        <taxon>Pseudomonadati</taxon>
        <taxon>Bacteroidota</taxon>
        <taxon>Bacteroidia</taxon>
        <taxon>Bacteroidales</taxon>
        <taxon>Bacteroidaceae</taxon>
        <taxon>Bacteroides</taxon>
    </lineage>
</organism>
<proteinExistence type="predicted"/>
<keyword evidence="3" id="KW-1185">Reference proteome</keyword>
<name>A0ABC9NDW3_BACUC</name>
<comment type="caution">
    <text evidence="2">The sequence shown here is derived from an EMBL/GenBank/DDBJ whole genome shotgun (WGS) entry which is preliminary data.</text>
</comment>
<reference evidence="3" key="2">
    <citation type="submission" date="2007-07" db="EMBL/GenBank/DDBJ databases">
        <title>Draft genome sequence of Bacteroides uniformis (ATCC 8492).</title>
        <authorList>
            <person name="Sudarsanam P."/>
            <person name="Ley R."/>
            <person name="Guruge J."/>
            <person name="Turnbaugh P.J."/>
            <person name="Mahowald M."/>
            <person name="Liep D."/>
            <person name="Gordon J."/>
        </authorList>
    </citation>
    <scope>NUCLEOTIDE SEQUENCE [LARGE SCALE GENOMIC DNA]</scope>
    <source>
        <strain evidence="3">ATCC 8492 / DSM 6597 / CCUG 4942 / CIP 103695 / JCM 5828 / KCTC 5204 / NCTC 13054 / VPI 0061</strain>
    </source>
</reference>
<reference evidence="2 3" key="1">
    <citation type="submission" date="2007-06" db="EMBL/GenBank/DDBJ databases">
        <authorList>
            <person name="Fulton L."/>
            <person name="Clifton S."/>
            <person name="Fulton B."/>
            <person name="Xu J."/>
            <person name="Minx P."/>
            <person name="Pepin K.H."/>
            <person name="Johnson M."/>
            <person name="Thiruvilangam P."/>
            <person name="Bhonagiri V."/>
            <person name="Nash W.E."/>
            <person name="Mardis E.R."/>
            <person name="Wilson R.K."/>
        </authorList>
    </citation>
    <scope>NUCLEOTIDE SEQUENCE [LARGE SCALE GENOMIC DNA]</scope>
    <source>
        <strain evidence="2">ATCC 8492</strain>
        <strain evidence="3">ATCC 8492 / DSM 6597 / CCUG 4942 / CIP 103695 / JCM 5828 / KCTC 5204 / NCTC 13054 / VPI 0061</strain>
    </source>
</reference>
<dbReference type="EMBL" id="AAYH02000046">
    <property type="protein sequence ID" value="EDO53193.1"/>
    <property type="molecule type" value="Genomic_DNA"/>
</dbReference>
<evidence type="ECO:0000313" key="1">
    <source>
        <dbReference type="EMBL" id="EDO53193.1"/>
    </source>
</evidence>
<reference evidence="2" key="3">
    <citation type="submission" date="2013-11" db="EMBL/GenBank/DDBJ databases">
        <title>Draft genome sequence of Bacteroides uniformis (ATCC 8492).</title>
        <authorList>
            <person name="Sudarsanam P."/>
            <person name="Ley R."/>
            <person name="Guruge J."/>
            <person name="Turnbaugh P.J."/>
            <person name="Mahowald M."/>
            <person name="Liep D."/>
            <person name="Gordon J."/>
        </authorList>
    </citation>
    <scope>NUCLEOTIDE SEQUENCE</scope>
    <source>
        <strain evidence="2">ATCC 8492</strain>
        <strain evidence="3">ATCC 8492 / DSM 6597 / CCUG 4942 / CIP 103695 / JCM 5828 / KCTC 5204 / NCTC 13054 / VPI 0061</strain>
    </source>
</reference>
<dbReference type="EMBL" id="AAYH02000041">
    <property type="protein sequence ID" value="EDO54799.1"/>
    <property type="molecule type" value="Genomic_DNA"/>
</dbReference>
<evidence type="ECO:0000313" key="2">
    <source>
        <dbReference type="EMBL" id="EDO54799.1"/>
    </source>
</evidence>